<dbReference type="Ensembl" id="ENSPSMT00000030183.1">
    <property type="protein sequence ID" value="ENSPSMP00000026075.1"/>
    <property type="gene ID" value="ENSPSMG00000018285.1"/>
</dbReference>
<accession>A0A8C9A211</accession>
<reference evidence="2" key="2">
    <citation type="submission" date="2025-09" db="UniProtKB">
        <authorList>
            <consortium name="Ensembl"/>
        </authorList>
    </citation>
    <scope>IDENTIFICATION</scope>
</reference>
<evidence type="ECO:0000313" key="2">
    <source>
        <dbReference type="Ensembl" id="ENSPSMP00000026075.1"/>
    </source>
</evidence>
<dbReference type="AlphaFoldDB" id="A0A8C9A211"/>
<sequence length="71" mass="7540">MGPHSCLGWHLGLSLPCGVGASALPSHPLQFTCCCHTFCFHSLSFQSSEAQELALFSGHGENGGEIRCVFC</sequence>
<dbReference type="Proteomes" id="UP000694414">
    <property type="component" value="Unplaced"/>
</dbReference>
<keyword evidence="3" id="KW-1185">Reference proteome</keyword>
<evidence type="ECO:0000256" key="1">
    <source>
        <dbReference type="SAM" id="SignalP"/>
    </source>
</evidence>
<evidence type="ECO:0000313" key="3">
    <source>
        <dbReference type="Proteomes" id="UP000694414"/>
    </source>
</evidence>
<organism evidence="2 3">
    <name type="scientific">Prolemur simus</name>
    <name type="common">Greater bamboo lemur</name>
    <name type="synonym">Hapalemur simus</name>
    <dbReference type="NCBI Taxonomy" id="1328070"/>
    <lineage>
        <taxon>Eukaryota</taxon>
        <taxon>Metazoa</taxon>
        <taxon>Chordata</taxon>
        <taxon>Craniata</taxon>
        <taxon>Vertebrata</taxon>
        <taxon>Euteleostomi</taxon>
        <taxon>Mammalia</taxon>
        <taxon>Eutheria</taxon>
        <taxon>Euarchontoglires</taxon>
        <taxon>Primates</taxon>
        <taxon>Strepsirrhini</taxon>
        <taxon>Lemuriformes</taxon>
        <taxon>Lemuridae</taxon>
        <taxon>Prolemur</taxon>
    </lineage>
</organism>
<feature type="signal peptide" evidence="1">
    <location>
        <begin position="1"/>
        <end position="21"/>
    </location>
</feature>
<proteinExistence type="predicted"/>
<protein>
    <recommendedName>
        <fullName evidence="4">Secreted protein</fullName>
    </recommendedName>
</protein>
<keyword evidence="1" id="KW-0732">Signal</keyword>
<reference evidence="2" key="1">
    <citation type="submission" date="2025-08" db="UniProtKB">
        <authorList>
            <consortium name="Ensembl"/>
        </authorList>
    </citation>
    <scope>IDENTIFICATION</scope>
</reference>
<evidence type="ECO:0008006" key="4">
    <source>
        <dbReference type="Google" id="ProtNLM"/>
    </source>
</evidence>
<feature type="chain" id="PRO_5034174867" description="Secreted protein" evidence="1">
    <location>
        <begin position="22"/>
        <end position="71"/>
    </location>
</feature>
<name>A0A8C9A211_PROSS</name>